<dbReference type="EMBL" id="BLLI01000074">
    <property type="protein sequence ID" value="GFH43301.1"/>
    <property type="molecule type" value="Genomic_DNA"/>
</dbReference>
<dbReference type="SUPFAM" id="SSF88946">
    <property type="entry name" value="Sigma2 domain of RNA polymerase sigma factors"/>
    <property type="match status" value="1"/>
</dbReference>
<dbReference type="GO" id="GO:0006352">
    <property type="term" value="P:DNA-templated transcription initiation"/>
    <property type="evidence" value="ECO:0007669"/>
    <property type="project" value="InterPro"/>
</dbReference>
<dbReference type="InterPro" id="IPR013325">
    <property type="entry name" value="RNA_pol_sigma_r2"/>
</dbReference>
<gene>
    <name evidence="3" type="ORF">Hs30E_18520</name>
</gene>
<proteinExistence type="inferred from homology"/>
<sequence>MTLELDGFEQMLVVLAREVSYYLHKNGASREDAEDIAQDALVKIIKTSNIIPPSDMRAWLYKVVINHFRDMYRWKKRYAEILEENFATFDEKVAEF</sequence>
<evidence type="ECO:0000313" key="4">
    <source>
        <dbReference type="Proteomes" id="UP000480303"/>
    </source>
</evidence>
<evidence type="ECO:0000259" key="2">
    <source>
        <dbReference type="Pfam" id="PF04542"/>
    </source>
</evidence>
<accession>A0A6A0BGA9</accession>
<keyword evidence="1" id="KW-0805">Transcription regulation</keyword>
<keyword evidence="1" id="KW-0238">DNA-binding</keyword>
<dbReference type="GO" id="GO:0016987">
    <property type="term" value="F:sigma factor activity"/>
    <property type="evidence" value="ECO:0007669"/>
    <property type="project" value="UniProtKB-KW"/>
</dbReference>
<reference evidence="3 4" key="1">
    <citation type="submission" date="2020-02" db="EMBL/GenBank/DDBJ databases">
        <title>Draft genome sequence of Lactococcus sp. Hs30E4-3.</title>
        <authorList>
            <person name="Noda S."/>
            <person name="Yuki M."/>
            <person name="Ohkuma M."/>
        </authorList>
    </citation>
    <scope>NUCLEOTIDE SEQUENCE [LARGE SCALE GENOMIC DNA]</scope>
    <source>
        <strain evidence="3 4">Hs30E4-3</strain>
    </source>
</reference>
<dbReference type="Proteomes" id="UP000480303">
    <property type="component" value="Unassembled WGS sequence"/>
</dbReference>
<keyword evidence="1" id="KW-0731">Sigma factor</keyword>
<evidence type="ECO:0000313" key="3">
    <source>
        <dbReference type="EMBL" id="GFH43301.1"/>
    </source>
</evidence>
<protein>
    <recommendedName>
        <fullName evidence="1">RNA polymerase sigma factor</fullName>
    </recommendedName>
</protein>
<dbReference type="InterPro" id="IPR000838">
    <property type="entry name" value="RNA_pol_sigma70_ECF_CS"/>
</dbReference>
<organism evidence="3 4">
    <name type="scientific">Pseudolactococcus hodotermopsidis</name>
    <dbReference type="NCBI Taxonomy" id="2709157"/>
    <lineage>
        <taxon>Bacteria</taxon>
        <taxon>Bacillati</taxon>
        <taxon>Bacillota</taxon>
        <taxon>Bacilli</taxon>
        <taxon>Lactobacillales</taxon>
        <taxon>Streptococcaceae</taxon>
        <taxon>Pseudolactococcus</taxon>
    </lineage>
</organism>
<dbReference type="InterPro" id="IPR007627">
    <property type="entry name" value="RNA_pol_sigma70_r2"/>
</dbReference>
<evidence type="ECO:0000256" key="1">
    <source>
        <dbReference type="RuleBase" id="RU000716"/>
    </source>
</evidence>
<comment type="caution">
    <text evidence="3">The sequence shown here is derived from an EMBL/GenBank/DDBJ whole genome shotgun (WGS) entry which is preliminary data.</text>
</comment>
<feature type="domain" description="RNA polymerase sigma-70 region 2" evidence="2">
    <location>
        <begin position="16"/>
        <end position="77"/>
    </location>
</feature>
<name>A0A6A0BGA9_9LACT</name>
<comment type="similarity">
    <text evidence="1">Belongs to the sigma-70 factor family. ECF subfamily.</text>
</comment>
<keyword evidence="4" id="KW-1185">Reference proteome</keyword>
<keyword evidence="1" id="KW-0804">Transcription</keyword>
<dbReference type="PROSITE" id="PS01063">
    <property type="entry name" value="SIGMA70_ECF"/>
    <property type="match status" value="1"/>
</dbReference>
<dbReference type="AlphaFoldDB" id="A0A6A0BGA9"/>
<dbReference type="GO" id="GO:0003677">
    <property type="term" value="F:DNA binding"/>
    <property type="evidence" value="ECO:0007669"/>
    <property type="project" value="UniProtKB-KW"/>
</dbReference>
<dbReference type="Gene3D" id="1.10.1740.10">
    <property type="match status" value="1"/>
</dbReference>
<dbReference type="Pfam" id="PF04542">
    <property type="entry name" value="Sigma70_r2"/>
    <property type="match status" value="1"/>
</dbReference>